<feature type="compositionally biased region" description="Polar residues" evidence="1">
    <location>
        <begin position="84"/>
        <end position="98"/>
    </location>
</feature>
<dbReference type="Proteomes" id="UP001153365">
    <property type="component" value="Unassembled WGS sequence"/>
</dbReference>
<sequence length="98" mass="10861">MPIFAYFQASYQHSDQIFELLANFHPTWVLPDLARSLMCAVVEEMEKEGREKGGAESAPRGVARRFFEEGVAKEGQKLGGGAHQGQSDWSKTTGVMDL</sequence>
<accession>A0AAV0BU94</accession>
<protein>
    <submittedName>
        <fullName evidence="2">Uncharacterized protein</fullName>
    </submittedName>
</protein>
<gene>
    <name evidence="2" type="ORF">PPACK8108_LOCUS25237</name>
</gene>
<evidence type="ECO:0000313" key="3">
    <source>
        <dbReference type="Proteomes" id="UP001153365"/>
    </source>
</evidence>
<evidence type="ECO:0000256" key="1">
    <source>
        <dbReference type="SAM" id="MobiDB-lite"/>
    </source>
</evidence>
<name>A0AAV0BU94_PHAPC</name>
<evidence type="ECO:0000313" key="2">
    <source>
        <dbReference type="EMBL" id="CAH7690017.1"/>
    </source>
</evidence>
<organism evidence="2 3">
    <name type="scientific">Phakopsora pachyrhizi</name>
    <name type="common">Asian soybean rust disease fungus</name>
    <dbReference type="NCBI Taxonomy" id="170000"/>
    <lineage>
        <taxon>Eukaryota</taxon>
        <taxon>Fungi</taxon>
        <taxon>Dikarya</taxon>
        <taxon>Basidiomycota</taxon>
        <taxon>Pucciniomycotina</taxon>
        <taxon>Pucciniomycetes</taxon>
        <taxon>Pucciniales</taxon>
        <taxon>Phakopsoraceae</taxon>
        <taxon>Phakopsora</taxon>
    </lineage>
</organism>
<proteinExistence type="predicted"/>
<keyword evidence="3" id="KW-1185">Reference proteome</keyword>
<dbReference type="AlphaFoldDB" id="A0AAV0BU94"/>
<dbReference type="EMBL" id="CALTRL010006185">
    <property type="protein sequence ID" value="CAH7690017.1"/>
    <property type="molecule type" value="Genomic_DNA"/>
</dbReference>
<feature type="region of interest" description="Disordered" evidence="1">
    <location>
        <begin position="75"/>
        <end position="98"/>
    </location>
</feature>
<comment type="caution">
    <text evidence="2">The sequence shown here is derived from an EMBL/GenBank/DDBJ whole genome shotgun (WGS) entry which is preliminary data.</text>
</comment>
<reference evidence="2" key="1">
    <citation type="submission" date="2022-06" db="EMBL/GenBank/DDBJ databases">
        <authorList>
            <consortium name="SYNGENTA / RWTH Aachen University"/>
        </authorList>
    </citation>
    <scope>NUCLEOTIDE SEQUENCE</scope>
</reference>